<keyword evidence="1" id="KW-1133">Transmembrane helix</keyword>
<dbReference type="RefSeq" id="WP_386739582.1">
    <property type="nucleotide sequence ID" value="NZ_JBHSMG010000001.1"/>
</dbReference>
<reference evidence="3" key="1">
    <citation type="journal article" date="2019" name="Int. J. Syst. Evol. Microbiol.">
        <title>The Global Catalogue of Microorganisms (GCM) 10K type strain sequencing project: providing services to taxonomists for standard genome sequencing and annotation.</title>
        <authorList>
            <consortium name="The Broad Institute Genomics Platform"/>
            <consortium name="The Broad Institute Genome Sequencing Center for Infectious Disease"/>
            <person name="Wu L."/>
            <person name="Ma J."/>
        </authorList>
    </citation>
    <scope>NUCLEOTIDE SEQUENCE [LARGE SCALE GENOMIC DNA]</scope>
    <source>
        <strain evidence="3">CGMCC 4.6997</strain>
    </source>
</reference>
<evidence type="ECO:0000256" key="1">
    <source>
        <dbReference type="SAM" id="Phobius"/>
    </source>
</evidence>
<dbReference type="EMBL" id="JBHSMG010000001">
    <property type="protein sequence ID" value="MFC5501921.1"/>
    <property type="molecule type" value="Genomic_DNA"/>
</dbReference>
<evidence type="ECO:0000313" key="2">
    <source>
        <dbReference type="EMBL" id="MFC5501921.1"/>
    </source>
</evidence>
<name>A0ABW0NNB0_9MICO</name>
<protein>
    <submittedName>
        <fullName evidence="2">Uncharacterized protein</fullName>
    </submittedName>
</protein>
<organism evidence="2 3">
    <name type="scientific">Lysinimonas soli</name>
    <dbReference type="NCBI Taxonomy" id="1074233"/>
    <lineage>
        <taxon>Bacteria</taxon>
        <taxon>Bacillati</taxon>
        <taxon>Actinomycetota</taxon>
        <taxon>Actinomycetes</taxon>
        <taxon>Micrococcales</taxon>
        <taxon>Microbacteriaceae</taxon>
        <taxon>Lysinimonas</taxon>
    </lineage>
</organism>
<dbReference type="Proteomes" id="UP001596039">
    <property type="component" value="Unassembled WGS sequence"/>
</dbReference>
<keyword evidence="1" id="KW-0812">Transmembrane</keyword>
<proteinExistence type="predicted"/>
<comment type="caution">
    <text evidence="2">The sequence shown here is derived from an EMBL/GenBank/DDBJ whole genome shotgun (WGS) entry which is preliminary data.</text>
</comment>
<keyword evidence="1" id="KW-0472">Membrane</keyword>
<evidence type="ECO:0000313" key="3">
    <source>
        <dbReference type="Proteomes" id="UP001596039"/>
    </source>
</evidence>
<gene>
    <name evidence="2" type="ORF">ACFPJ4_06665</name>
</gene>
<feature type="transmembrane region" description="Helical" evidence="1">
    <location>
        <begin position="24"/>
        <end position="46"/>
    </location>
</feature>
<sequence length="71" mass="7483">MSLLSTLLQVGVHAEQAPAPLIMPSWAFPAIAAGAFLVLALVSWSYRDVANRHSDKTGEAADHADAGHGHH</sequence>
<accession>A0ABW0NNB0</accession>
<keyword evidence="3" id="KW-1185">Reference proteome</keyword>